<dbReference type="PANTHER" id="PTHR33167:SF33">
    <property type="entry name" value="MYB-CC TYPE TRANSCRIPTION FACTOR LHEQLE-CONTAINING DOMAIN-CONTAINING PROTEIN"/>
    <property type="match status" value="1"/>
</dbReference>
<feature type="region of interest" description="Disordered" evidence="1">
    <location>
        <begin position="192"/>
        <end position="228"/>
    </location>
</feature>
<comment type="caution">
    <text evidence="2">The sequence shown here is derived from an EMBL/GenBank/DDBJ whole genome shotgun (WGS) entry which is preliminary data.</text>
</comment>
<dbReference type="PANTHER" id="PTHR33167">
    <property type="entry name" value="TRANSCRIPTION FACTOR, PUTATIVE (DUF863)-RELATED"/>
    <property type="match status" value="1"/>
</dbReference>
<gene>
    <name evidence="2" type="ORF">SAY87_007390</name>
</gene>
<keyword evidence="3" id="KW-1185">Reference proteome</keyword>
<evidence type="ECO:0000313" key="2">
    <source>
        <dbReference type="EMBL" id="KAK4757263.1"/>
    </source>
</evidence>
<feature type="compositionally biased region" description="Low complexity" evidence="1">
    <location>
        <begin position="197"/>
        <end position="209"/>
    </location>
</feature>
<organism evidence="2 3">
    <name type="scientific">Trapa incisa</name>
    <dbReference type="NCBI Taxonomy" id="236973"/>
    <lineage>
        <taxon>Eukaryota</taxon>
        <taxon>Viridiplantae</taxon>
        <taxon>Streptophyta</taxon>
        <taxon>Embryophyta</taxon>
        <taxon>Tracheophyta</taxon>
        <taxon>Spermatophyta</taxon>
        <taxon>Magnoliopsida</taxon>
        <taxon>eudicotyledons</taxon>
        <taxon>Gunneridae</taxon>
        <taxon>Pentapetalae</taxon>
        <taxon>rosids</taxon>
        <taxon>malvids</taxon>
        <taxon>Myrtales</taxon>
        <taxon>Lythraceae</taxon>
        <taxon>Trapa</taxon>
    </lineage>
</organism>
<dbReference type="Proteomes" id="UP001345219">
    <property type="component" value="Chromosome 6"/>
</dbReference>
<protein>
    <submittedName>
        <fullName evidence="2">Uncharacterized protein</fullName>
    </submittedName>
</protein>
<dbReference type="EMBL" id="JAXIOK010000013">
    <property type="protein sequence ID" value="KAK4757263.1"/>
    <property type="molecule type" value="Genomic_DNA"/>
</dbReference>
<accession>A0AAN7Q0V0</accession>
<dbReference type="AlphaFoldDB" id="A0AAN7Q0V0"/>
<name>A0AAN7Q0V0_9MYRT</name>
<evidence type="ECO:0000313" key="3">
    <source>
        <dbReference type="Proteomes" id="UP001345219"/>
    </source>
</evidence>
<sequence>MGTMLEYATNWRVNPPISSRSSSNKITTSSSFSCVNDRAIRKREYLAGDQMDENEIIQNMEIIKKTMQMHEDVFKQQVRELHRLYYVQKTLMGEVKKQNEQSRIWSPPSRITSTVTSKNSTYMSHQALPCSLNHRIPRDSDLERRPVKGDISGYQREVGSPSWSMEEHEVELTLSMGGKMISRMKPRIDADAEKKSVSSLSLESNSNLSYPAPENGGSTKTRDLGRKQPRWLLHL</sequence>
<evidence type="ECO:0000256" key="1">
    <source>
        <dbReference type="SAM" id="MobiDB-lite"/>
    </source>
</evidence>
<proteinExistence type="predicted"/>
<reference evidence="2 3" key="1">
    <citation type="journal article" date="2023" name="Hortic Res">
        <title>Pangenome of water caltrop reveals structural variations and asymmetric subgenome divergence after allopolyploidization.</title>
        <authorList>
            <person name="Zhang X."/>
            <person name="Chen Y."/>
            <person name="Wang L."/>
            <person name="Yuan Y."/>
            <person name="Fang M."/>
            <person name="Shi L."/>
            <person name="Lu R."/>
            <person name="Comes H.P."/>
            <person name="Ma Y."/>
            <person name="Chen Y."/>
            <person name="Huang G."/>
            <person name="Zhou Y."/>
            <person name="Zheng Z."/>
            <person name="Qiu Y."/>
        </authorList>
    </citation>
    <scope>NUCLEOTIDE SEQUENCE [LARGE SCALE GENOMIC DNA]</scope>
    <source>
        <tissue evidence="2">Roots</tissue>
    </source>
</reference>